<organism evidence="2">
    <name type="scientific">viral metagenome</name>
    <dbReference type="NCBI Taxonomy" id="1070528"/>
    <lineage>
        <taxon>unclassified sequences</taxon>
        <taxon>metagenomes</taxon>
        <taxon>organismal metagenomes</taxon>
    </lineage>
</organism>
<dbReference type="Pfam" id="PF13450">
    <property type="entry name" value="NAD_binding_8"/>
    <property type="match status" value="1"/>
</dbReference>
<dbReference type="PANTHER" id="PTHR42923">
    <property type="entry name" value="PROTOPORPHYRINOGEN OXIDASE"/>
    <property type="match status" value="1"/>
</dbReference>
<dbReference type="GO" id="GO:0016491">
    <property type="term" value="F:oxidoreductase activity"/>
    <property type="evidence" value="ECO:0007669"/>
    <property type="project" value="InterPro"/>
</dbReference>
<dbReference type="Gene3D" id="1.10.10.1620">
    <property type="match status" value="1"/>
</dbReference>
<proteinExistence type="predicted"/>
<dbReference type="InterPro" id="IPR036188">
    <property type="entry name" value="FAD/NAD-bd_sf"/>
</dbReference>
<feature type="domain" description="Amine oxidase" evidence="1">
    <location>
        <begin position="132"/>
        <end position="238"/>
    </location>
</feature>
<reference evidence="2" key="1">
    <citation type="journal article" date="2020" name="Nature">
        <title>Giant virus diversity and host interactions through global metagenomics.</title>
        <authorList>
            <person name="Schulz F."/>
            <person name="Roux S."/>
            <person name="Paez-Espino D."/>
            <person name="Jungbluth S."/>
            <person name="Walsh D.A."/>
            <person name="Denef V.J."/>
            <person name="McMahon K.D."/>
            <person name="Konstantinidis K.T."/>
            <person name="Eloe-Fadrosh E.A."/>
            <person name="Kyrpides N.C."/>
            <person name="Woyke T."/>
        </authorList>
    </citation>
    <scope>NUCLEOTIDE SEQUENCE</scope>
    <source>
        <strain evidence="2">GVMAG-M-3300027708-20</strain>
    </source>
</reference>
<sequence>MIYDTIIIGGGMAGLYYAYKIRKMNPRHNILLLEGNDHLGGRAGNVQFHGESIPIGAGIGRKKKDILLMELLKELNVPFHEFMVNSQYADTIHPSCRVKEMFLFLKREYNDSTDRSKTFHQYAKPKLNLEFGRDAYENFIICAGYTDYENECCTDTLLHYGFDDNYSDWAGYGFSWNSLIAALSKEIGSQNIRLSSNVSKINKISDDQYEIVSHRESFLTKKVVIATTIDSLKKLLPNKSIYNQIKGQHFLRMYGKFSPSSIEIMKEKCSKTTVVPGPIHKIIPMNVDKGIYMIVYTDNKGAKTLEKYIENTVENRDVLCQLLEIALDIPENKLELVDMVDFYWDTGTHYYSPIKGEYNNRKEFILDAQRPYKNMYVVGELISLKQGWVEGALESVESVLRDLEEN</sequence>
<dbReference type="InterPro" id="IPR050464">
    <property type="entry name" value="Zeta_carotene_desat/Oxidored"/>
</dbReference>
<dbReference type="InterPro" id="IPR002937">
    <property type="entry name" value="Amino_oxidase"/>
</dbReference>
<dbReference type="SUPFAM" id="SSF51905">
    <property type="entry name" value="FAD/NAD(P)-binding domain"/>
    <property type="match status" value="1"/>
</dbReference>
<dbReference type="Gene3D" id="3.50.50.60">
    <property type="entry name" value="FAD/NAD(P)-binding domain"/>
    <property type="match status" value="1"/>
</dbReference>
<name>A0A6C0JJF8_9ZZZZ</name>
<dbReference type="Pfam" id="PF01593">
    <property type="entry name" value="Amino_oxidase"/>
    <property type="match status" value="1"/>
</dbReference>
<accession>A0A6C0JJF8</accession>
<evidence type="ECO:0000313" key="2">
    <source>
        <dbReference type="EMBL" id="QHU03918.1"/>
    </source>
</evidence>
<protein>
    <recommendedName>
        <fullName evidence="1">Amine oxidase domain-containing protein</fullName>
    </recommendedName>
</protein>
<dbReference type="AlphaFoldDB" id="A0A6C0JJF8"/>
<dbReference type="EMBL" id="MN740389">
    <property type="protein sequence ID" value="QHU03918.1"/>
    <property type="molecule type" value="Genomic_DNA"/>
</dbReference>
<evidence type="ECO:0000259" key="1">
    <source>
        <dbReference type="Pfam" id="PF01593"/>
    </source>
</evidence>